<keyword evidence="4" id="KW-1185">Reference proteome</keyword>
<evidence type="ECO:0000313" key="3">
    <source>
        <dbReference type="EMBL" id="CAI5735884.1"/>
    </source>
</evidence>
<evidence type="ECO:0000256" key="2">
    <source>
        <dbReference type="SAM" id="SignalP"/>
    </source>
</evidence>
<feature type="signal peptide" evidence="2">
    <location>
        <begin position="1"/>
        <end position="20"/>
    </location>
</feature>
<dbReference type="AlphaFoldDB" id="A0AAV0UG88"/>
<accession>A0AAV0UG88</accession>
<name>A0AAV0UG88_HYABA</name>
<organism evidence="3 4">
    <name type="scientific">Hyaloperonospora brassicae</name>
    <name type="common">Brassica downy mildew</name>
    <name type="synonym">Peronospora brassicae</name>
    <dbReference type="NCBI Taxonomy" id="162125"/>
    <lineage>
        <taxon>Eukaryota</taxon>
        <taxon>Sar</taxon>
        <taxon>Stramenopiles</taxon>
        <taxon>Oomycota</taxon>
        <taxon>Peronosporomycetes</taxon>
        <taxon>Peronosporales</taxon>
        <taxon>Peronosporaceae</taxon>
        <taxon>Hyaloperonospora</taxon>
    </lineage>
</organism>
<sequence length="199" mass="22241">MRPTIFLSAALLCLVTCGNAVTAASDLQNHISSDVSSPVVANDNRVQSDESTKQRRLFSTWEEKDSESEDDSPAAAVDSTAMDAQFGNTGAPARESTYASNSDSNLVSLSVPHRFGDRVLPGPHSKRRFRKRRYWFAMKYARHFYSKHRNRAQVLQKLALNQLKGGLIARYSTFINEGYLDYLDFQCANPINKLELACA</sequence>
<feature type="region of interest" description="Disordered" evidence="1">
    <location>
        <begin position="38"/>
        <end position="76"/>
    </location>
</feature>
<evidence type="ECO:0008006" key="5">
    <source>
        <dbReference type="Google" id="ProtNLM"/>
    </source>
</evidence>
<gene>
    <name evidence="3" type="ORF">HBR001_LOCUS6636</name>
</gene>
<comment type="caution">
    <text evidence="3">The sequence shown here is derived from an EMBL/GenBank/DDBJ whole genome shotgun (WGS) entry which is preliminary data.</text>
</comment>
<proteinExistence type="predicted"/>
<keyword evidence="2" id="KW-0732">Signal</keyword>
<protein>
    <recommendedName>
        <fullName evidence="5">RxLR effector candidate protein</fullName>
    </recommendedName>
</protein>
<evidence type="ECO:0000313" key="4">
    <source>
        <dbReference type="Proteomes" id="UP001162031"/>
    </source>
</evidence>
<reference evidence="3" key="1">
    <citation type="submission" date="2022-12" db="EMBL/GenBank/DDBJ databases">
        <authorList>
            <person name="Webb A."/>
        </authorList>
    </citation>
    <scope>NUCLEOTIDE SEQUENCE</scope>
    <source>
        <strain evidence="3">Hp1</strain>
    </source>
</reference>
<dbReference type="Proteomes" id="UP001162031">
    <property type="component" value="Unassembled WGS sequence"/>
</dbReference>
<dbReference type="EMBL" id="CANTFL010001293">
    <property type="protein sequence ID" value="CAI5735884.1"/>
    <property type="molecule type" value="Genomic_DNA"/>
</dbReference>
<feature type="chain" id="PRO_5043673317" description="RxLR effector candidate protein" evidence="2">
    <location>
        <begin position="21"/>
        <end position="199"/>
    </location>
</feature>
<evidence type="ECO:0000256" key="1">
    <source>
        <dbReference type="SAM" id="MobiDB-lite"/>
    </source>
</evidence>